<dbReference type="CDD" id="cd06260">
    <property type="entry name" value="DUF820-like"/>
    <property type="match status" value="1"/>
</dbReference>
<reference evidence="3 4" key="1">
    <citation type="submission" date="2013-05" db="EMBL/GenBank/DDBJ databases">
        <title>Genome assembly of Chondromyces apiculatus DSM 436.</title>
        <authorList>
            <person name="Sharma G."/>
            <person name="Khatri I."/>
            <person name="Kaur C."/>
            <person name="Mayilraj S."/>
            <person name="Subramanian S."/>
        </authorList>
    </citation>
    <scope>NUCLEOTIDE SEQUENCE [LARGE SCALE GENOMIC DNA]</scope>
    <source>
        <strain evidence="3 4">DSM 436</strain>
    </source>
</reference>
<feature type="domain" description="Putative restriction endonuclease" evidence="2">
    <location>
        <begin position="21"/>
        <end position="146"/>
    </location>
</feature>
<dbReference type="STRING" id="1192034.CAP_5493"/>
<feature type="region of interest" description="Disordered" evidence="1">
    <location>
        <begin position="1"/>
        <end position="23"/>
    </location>
</feature>
<evidence type="ECO:0000259" key="2">
    <source>
        <dbReference type="Pfam" id="PF05685"/>
    </source>
</evidence>
<comment type="caution">
    <text evidence="3">The sequence shown here is derived from an EMBL/GenBank/DDBJ whole genome shotgun (WGS) entry which is preliminary data.</text>
</comment>
<name>A0A017T2M6_9BACT</name>
<evidence type="ECO:0000313" key="4">
    <source>
        <dbReference type="Proteomes" id="UP000019678"/>
    </source>
</evidence>
<dbReference type="Proteomes" id="UP000019678">
    <property type="component" value="Unassembled WGS sequence"/>
</dbReference>
<protein>
    <submittedName>
        <fullName evidence="3">Transposase</fullName>
    </submittedName>
</protein>
<sequence>MRNDKMTAPPRHPVTADQIRSGDPYEISGGRLIEVLPTGRRGSRGNLMGGTVLDSDPAVESAGVDTGFSPRPDLLRAPDVSIGNVSSDPGWATEAPSLAVEYADRGQDEADLQQKILELLDAGTRWVWVVRLHGKRRVEVYEPAASEPSGARRIVRPARVLHPGEQLVAPGVLRNPVPVEALYDREAAHEITLRNLLQRRGYESLEAVQAQAMAKGLEQGRAESLRAALVDLYEAYGLVLSAEQEAAVQAMDIGELEALRAALKRERRWPGPR</sequence>
<proteinExistence type="predicted"/>
<accession>A0A017T2M6</accession>
<dbReference type="InterPro" id="IPR008538">
    <property type="entry name" value="Uma2"/>
</dbReference>
<dbReference type="AlphaFoldDB" id="A0A017T2M6"/>
<dbReference type="SUPFAM" id="SSF52980">
    <property type="entry name" value="Restriction endonuclease-like"/>
    <property type="match status" value="1"/>
</dbReference>
<evidence type="ECO:0000313" key="3">
    <source>
        <dbReference type="EMBL" id="EYF03509.1"/>
    </source>
</evidence>
<keyword evidence="4" id="KW-1185">Reference proteome</keyword>
<evidence type="ECO:0000256" key="1">
    <source>
        <dbReference type="SAM" id="MobiDB-lite"/>
    </source>
</evidence>
<dbReference type="InterPro" id="IPR012296">
    <property type="entry name" value="Nuclease_put_TT1808"/>
</dbReference>
<gene>
    <name evidence="3" type="ORF">CAP_5493</name>
</gene>
<dbReference type="Gene3D" id="3.90.1570.10">
    <property type="entry name" value="tt1808, chain A"/>
    <property type="match status" value="1"/>
</dbReference>
<dbReference type="Pfam" id="PF05685">
    <property type="entry name" value="Uma2"/>
    <property type="match status" value="1"/>
</dbReference>
<dbReference type="InterPro" id="IPR011335">
    <property type="entry name" value="Restrct_endonuc-II-like"/>
</dbReference>
<organism evidence="3 4">
    <name type="scientific">Chondromyces apiculatus DSM 436</name>
    <dbReference type="NCBI Taxonomy" id="1192034"/>
    <lineage>
        <taxon>Bacteria</taxon>
        <taxon>Pseudomonadati</taxon>
        <taxon>Myxococcota</taxon>
        <taxon>Polyangia</taxon>
        <taxon>Polyangiales</taxon>
        <taxon>Polyangiaceae</taxon>
        <taxon>Chondromyces</taxon>
    </lineage>
</organism>
<dbReference type="EMBL" id="ASRX01000045">
    <property type="protein sequence ID" value="EYF03509.1"/>
    <property type="molecule type" value="Genomic_DNA"/>
</dbReference>
<dbReference type="eggNOG" id="COG4636">
    <property type="taxonomic scope" value="Bacteria"/>
</dbReference>